<protein>
    <submittedName>
        <fullName evidence="1">Uncharacterized protein</fullName>
    </submittedName>
</protein>
<reference evidence="1 2" key="1">
    <citation type="submission" date="2017-10" db="EMBL/GenBank/DDBJ databases">
        <title>Novel microbial diversity and functional potential in the marine mammal oral microbiome.</title>
        <authorList>
            <person name="Dudek N.K."/>
            <person name="Sun C.L."/>
            <person name="Burstein D."/>
            <person name="Kantor R.S."/>
            <person name="Aliaga Goltsman D.S."/>
            <person name="Bik E.M."/>
            <person name="Thomas B.C."/>
            <person name="Banfield J.F."/>
            <person name="Relman D.A."/>
        </authorList>
    </citation>
    <scope>NUCLEOTIDE SEQUENCE [LARGE SCALE GENOMIC DNA]</scope>
    <source>
        <strain evidence="1">DOLJORAL78_47_202</strain>
    </source>
</reference>
<evidence type="ECO:0000313" key="1">
    <source>
        <dbReference type="EMBL" id="PIE62295.1"/>
    </source>
</evidence>
<sequence length="56" mass="6676">MRLLSDRTVINQVKENQYIQYVCNFPSEEFSIFMHHSNLSKLRKRFGLEGIEAIED</sequence>
<dbReference type="AlphaFoldDB" id="A0A2G6MQJ6"/>
<dbReference type="EMBL" id="PDTI01000051">
    <property type="protein sequence ID" value="PIE62295.1"/>
    <property type="molecule type" value="Genomic_DNA"/>
</dbReference>
<name>A0A2G6MQJ6_9BACT</name>
<evidence type="ECO:0000313" key="2">
    <source>
        <dbReference type="Proteomes" id="UP000231203"/>
    </source>
</evidence>
<dbReference type="Proteomes" id="UP000231203">
    <property type="component" value="Unassembled WGS sequence"/>
</dbReference>
<comment type="caution">
    <text evidence="1">The sequence shown here is derived from an EMBL/GenBank/DDBJ whole genome shotgun (WGS) entry which is preliminary data.</text>
</comment>
<proteinExistence type="predicted"/>
<accession>A0A2G6MQJ6</accession>
<organism evidence="1 2">
    <name type="scientific">Desulfobacter postgatei</name>
    <dbReference type="NCBI Taxonomy" id="2293"/>
    <lineage>
        <taxon>Bacteria</taxon>
        <taxon>Pseudomonadati</taxon>
        <taxon>Thermodesulfobacteriota</taxon>
        <taxon>Desulfobacteria</taxon>
        <taxon>Desulfobacterales</taxon>
        <taxon>Desulfobacteraceae</taxon>
        <taxon>Desulfobacter</taxon>
    </lineage>
</organism>
<gene>
    <name evidence="1" type="ORF">CSA25_05585</name>
</gene>